<organism evidence="4">
    <name type="scientific">Ralstonia solanacearum</name>
    <name type="common">Pseudomonas solanacearum</name>
    <dbReference type="NCBI Taxonomy" id="305"/>
    <lineage>
        <taxon>Bacteria</taxon>
        <taxon>Pseudomonadati</taxon>
        <taxon>Pseudomonadota</taxon>
        <taxon>Betaproteobacteria</taxon>
        <taxon>Burkholderiales</taxon>
        <taxon>Burkholderiaceae</taxon>
        <taxon>Ralstonia</taxon>
        <taxon>Ralstonia solanacearum species complex</taxon>
    </lineage>
</organism>
<sequence>MRMLINVRIPHEPFNAYVRDGSIAELIPRVLGEIKPEAAYFTEQDGARGAVLIVNVEEPSQIPTLAEPWFLLFNADCEFRIVMGAEDLKKAGLERIGAKWK</sequence>
<evidence type="ECO:0000313" key="6">
    <source>
        <dbReference type="EMBL" id="CUV41960.1"/>
    </source>
</evidence>
<dbReference type="EMBL" id="LN899823">
    <property type="protein sequence ID" value="CUV26624.1"/>
    <property type="molecule type" value="Genomic_DNA"/>
</dbReference>
<dbReference type="EMBL" id="LN899822">
    <property type="protein sequence ID" value="CUV60460.1"/>
    <property type="molecule type" value="Genomic_DNA"/>
</dbReference>
<evidence type="ECO:0000313" key="9">
    <source>
        <dbReference type="EMBL" id="CUV60460.1"/>
    </source>
</evidence>
<reference evidence="11" key="3">
    <citation type="submission" date="2018-01" db="EMBL/GenBank/DDBJ databases">
        <title>Raltonia solanacearum P824 infects blueberry.</title>
        <authorList>
            <person name="Bocsanczy A.M."/>
            <person name="Norman D.J."/>
        </authorList>
    </citation>
    <scope>NUCLEOTIDE SEQUENCE [LARGE SCALE GENOMIC DNA]</scope>
    <source>
        <strain evidence="11">P824</strain>
    </source>
</reference>
<dbReference type="EMBL" id="LN899824">
    <property type="protein sequence ID" value="CUV29517.1"/>
    <property type="molecule type" value="Genomic_DNA"/>
</dbReference>
<dbReference type="EMBL" id="LN899826">
    <property type="protein sequence ID" value="CUV41960.1"/>
    <property type="molecule type" value="Genomic_DNA"/>
</dbReference>
<dbReference type="PATRIC" id="fig|305.107.peg.1248"/>
<dbReference type="EMBL" id="CP025741">
    <property type="protein sequence ID" value="AYA45045.1"/>
    <property type="molecule type" value="Genomic_DNA"/>
</dbReference>
<evidence type="ECO:0000313" key="3">
    <source>
        <dbReference type="EMBL" id="CUV26624.1"/>
    </source>
</evidence>
<dbReference type="EMBL" id="LN899820">
    <property type="protein sequence ID" value="CUV57268.1"/>
    <property type="molecule type" value="Genomic_DNA"/>
</dbReference>
<dbReference type="EMBL" id="LN899821">
    <property type="protein sequence ID" value="CUV20599.1"/>
    <property type="molecule type" value="Genomic_DNA"/>
</dbReference>
<accession>A0A0K1ZTD0</accession>
<name>A0A0K1ZTD0_RALSL</name>
<reference evidence="10" key="4">
    <citation type="submission" date="2021-10" db="EMBL/GenBank/DDBJ databases">
        <title>Complete genome sequences of five Ralstonia solancearum strains isolated from sunflower.</title>
        <authorList>
            <person name="She X."/>
            <person name="He Z."/>
        </authorList>
    </citation>
    <scope>NUCLEOTIDE SEQUENCE</scope>
    <source>
        <strain evidence="10">RS638</strain>
    </source>
</reference>
<evidence type="ECO:0000313" key="8">
    <source>
        <dbReference type="EMBL" id="CUV57268.1"/>
    </source>
</evidence>
<evidence type="ECO:0000313" key="11">
    <source>
        <dbReference type="Proteomes" id="UP000262427"/>
    </source>
</evidence>
<dbReference type="Proteomes" id="UP000262427">
    <property type="component" value="Chromosome CM"/>
</dbReference>
<evidence type="ECO:0000313" key="2">
    <source>
        <dbReference type="EMBL" id="CUV20599.1"/>
    </source>
</evidence>
<proteinExistence type="predicted"/>
<evidence type="ECO:0000313" key="1">
    <source>
        <dbReference type="EMBL" id="AYA45045.1"/>
    </source>
</evidence>
<reference evidence="4" key="1">
    <citation type="submission" date="2015-10" db="EMBL/GenBank/DDBJ databases">
        <authorList>
            <person name="Gilbert D.G."/>
        </authorList>
    </citation>
    <scope>NUCLEOTIDE SEQUENCE</scope>
    <source>
        <strain evidence="4">Phyl III-seqv23</strain>
    </source>
</reference>
<dbReference type="EMBL" id="LN899827">
    <property type="protein sequence ID" value="CUV43671.1"/>
    <property type="molecule type" value="Genomic_DNA"/>
</dbReference>
<reference evidence="1" key="2">
    <citation type="submission" date="2018-01" db="EMBL/GenBank/DDBJ databases">
        <title>Ralstonia pseudosolanacearum P824 infects blueberry.</title>
        <authorList>
            <person name="Bocsanczy A.M."/>
            <person name="Norman D.J."/>
        </authorList>
    </citation>
    <scope>NUCLEOTIDE SEQUENCE</scope>
    <source>
        <strain evidence="1">P824</strain>
    </source>
</reference>
<dbReference type="AlphaFoldDB" id="A0A0K1ZTD0"/>
<evidence type="ECO:0000313" key="5">
    <source>
        <dbReference type="EMBL" id="CUV33265.1"/>
    </source>
</evidence>
<evidence type="ECO:0000313" key="7">
    <source>
        <dbReference type="EMBL" id="CUV43671.1"/>
    </source>
</evidence>
<evidence type="ECO:0000313" key="10">
    <source>
        <dbReference type="EMBL" id="UZF14957.1"/>
    </source>
</evidence>
<evidence type="ECO:0000313" key="4">
    <source>
        <dbReference type="EMBL" id="CUV29517.1"/>
    </source>
</evidence>
<gene>
    <name evidence="10" type="ORF">LH706_00330</name>
    <name evidence="2" type="ORF">PSS4_v1_1580017</name>
    <name evidence="9" type="ORF">RD1301_v1_950001</name>
    <name evidence="1" type="ORF">RSP824_00235</name>
    <name evidence="3" type="ORF">RUN1744_v1_1900010</name>
    <name evidence="4" type="ORF">RUN1985_v1_430023</name>
    <name evidence="8" type="ORF">RUN215_v1_1260023</name>
    <name evidence="5" type="ORF">TD1301_v1_330024</name>
    <name evidence="6" type="ORF">TF3108_v1_940001</name>
    <name evidence="7" type="ORF">TO10_v1_90022</name>
</gene>
<protein>
    <submittedName>
        <fullName evidence="1">Panthothenate synthetase</fullName>
    </submittedName>
</protein>
<dbReference type="EMBL" id="CP085043">
    <property type="protein sequence ID" value="UZF14957.1"/>
    <property type="molecule type" value="Genomic_DNA"/>
</dbReference>
<dbReference type="EMBL" id="LN899825">
    <property type="protein sequence ID" value="CUV33265.1"/>
    <property type="molecule type" value="Genomic_DNA"/>
</dbReference>